<keyword evidence="2" id="KW-1185">Reference proteome</keyword>
<sequence length="163" mass="19498">MNVNRIKRDKLSHIQLRRRLDDNSVLIENYEIDSGDVHQRKFSILHTHQEDETPMLVKIDYFTDKEKGEKIKLSIPKKDKKNKKKWGFFPKKRGREIMAKDRINAYKRLFRKSYYTTFRTVDEMLGMAANAFVEDVDVTSQYTKYSTINPNINEKYILTIDEE</sequence>
<dbReference type="HOGENOM" id="CLU_1623826_0_0_10"/>
<protein>
    <submittedName>
        <fullName evidence="1">Uncharacterized protein</fullName>
    </submittedName>
</protein>
<dbReference type="Proteomes" id="UP000018439">
    <property type="component" value="Chromosome"/>
</dbReference>
<evidence type="ECO:0000313" key="1">
    <source>
        <dbReference type="EMBL" id="EGJ71717.1"/>
    </source>
</evidence>
<name>F3ZQ51_9BACE</name>
<proteinExistence type="predicted"/>
<organism evidence="1 2">
    <name type="scientific">Bacteroides coprosuis DSM 18011</name>
    <dbReference type="NCBI Taxonomy" id="679937"/>
    <lineage>
        <taxon>Bacteria</taxon>
        <taxon>Pseudomonadati</taxon>
        <taxon>Bacteroidota</taxon>
        <taxon>Bacteroidia</taxon>
        <taxon>Bacteroidales</taxon>
        <taxon>Bacteroidaceae</taxon>
        <taxon>Bacteroides</taxon>
    </lineage>
</organism>
<accession>F3ZQ51</accession>
<reference evidence="1 2" key="1">
    <citation type="journal article" date="2011" name="Stand. Genomic Sci.">
        <title>Non-contiguous finished genome sequence of Bacteroides coprosuis type strain (PC139).</title>
        <authorList>
            <person name="Land M."/>
            <person name="Held B."/>
            <person name="Gronow S."/>
            <person name="Abt B."/>
            <person name="Lucas S."/>
            <person name="Del Rio T.G."/>
            <person name="Nolan M."/>
            <person name="Tice H."/>
            <person name="Cheng J.F."/>
            <person name="Pitluck S."/>
            <person name="Liolios K."/>
            <person name="Pagani I."/>
            <person name="Ivanova N."/>
            <person name="Mavromatis K."/>
            <person name="Mikhailova N."/>
            <person name="Pati A."/>
            <person name="Tapia R."/>
            <person name="Han C."/>
            <person name="Goodwin L."/>
            <person name="Chen A."/>
            <person name="Palaniappan K."/>
            <person name="Hauser L."/>
            <person name="Brambilla E.M."/>
            <person name="Rohde M."/>
            <person name="Goker M."/>
            <person name="Detter J.C."/>
            <person name="Woyke T."/>
            <person name="Bristow J."/>
            <person name="Eisen J.A."/>
            <person name="Markowitz V."/>
            <person name="Hugenholtz P."/>
            <person name="Kyrpides N.C."/>
            <person name="Klenk H.P."/>
            <person name="Lapidus A."/>
        </authorList>
    </citation>
    <scope>NUCLEOTIDE SEQUENCE</scope>
    <source>
        <strain evidence="1 2">DSM 18011</strain>
    </source>
</reference>
<dbReference type="AlphaFoldDB" id="F3ZQ51"/>
<gene>
    <name evidence="1" type="ORF">Bcop_1523</name>
</gene>
<evidence type="ECO:0000313" key="2">
    <source>
        <dbReference type="Proteomes" id="UP000018439"/>
    </source>
</evidence>
<dbReference type="EMBL" id="CM001167">
    <property type="protein sequence ID" value="EGJ71717.1"/>
    <property type="molecule type" value="Genomic_DNA"/>
</dbReference>